<gene>
    <name evidence="1" type="ORF">GCM10007924_10100</name>
</gene>
<dbReference type="EMBL" id="BSNF01000001">
    <property type="protein sequence ID" value="GLQ05789.1"/>
    <property type="molecule type" value="Genomic_DNA"/>
</dbReference>
<protein>
    <submittedName>
        <fullName evidence="1">Uncharacterized protein</fullName>
    </submittedName>
</protein>
<dbReference type="Proteomes" id="UP001161409">
    <property type="component" value="Unassembled WGS sequence"/>
</dbReference>
<evidence type="ECO:0000313" key="1">
    <source>
        <dbReference type="EMBL" id="GLQ05789.1"/>
    </source>
</evidence>
<organism evidence="1 2">
    <name type="scientific">Sneathiella chinensis</name>
    <dbReference type="NCBI Taxonomy" id="349750"/>
    <lineage>
        <taxon>Bacteria</taxon>
        <taxon>Pseudomonadati</taxon>
        <taxon>Pseudomonadota</taxon>
        <taxon>Alphaproteobacteria</taxon>
        <taxon>Sneathiellales</taxon>
        <taxon>Sneathiellaceae</taxon>
        <taxon>Sneathiella</taxon>
    </lineage>
</organism>
<keyword evidence="2" id="KW-1185">Reference proteome</keyword>
<reference evidence="1" key="2">
    <citation type="submission" date="2023-01" db="EMBL/GenBank/DDBJ databases">
        <title>Draft genome sequence of Sneathiella chinensis strain NBRC 103408.</title>
        <authorList>
            <person name="Sun Q."/>
            <person name="Mori K."/>
        </authorList>
    </citation>
    <scope>NUCLEOTIDE SEQUENCE</scope>
    <source>
        <strain evidence="1">NBRC 103408</strain>
    </source>
</reference>
<sequence>MAKVMIDKQQVVLPLIEVLCYLRIQSARRPFDRQVHGLHDFGNLVAVFKDQGFQAAKLQVCRAVANRVGFLGPSSSKRKFQRF</sequence>
<evidence type="ECO:0000313" key="2">
    <source>
        <dbReference type="Proteomes" id="UP001161409"/>
    </source>
</evidence>
<comment type="caution">
    <text evidence="1">The sequence shown here is derived from an EMBL/GenBank/DDBJ whole genome shotgun (WGS) entry which is preliminary data.</text>
</comment>
<name>A0ABQ5U1Q7_9PROT</name>
<accession>A0ABQ5U1Q7</accession>
<proteinExistence type="predicted"/>
<reference evidence="1" key="1">
    <citation type="journal article" date="2014" name="Int. J. Syst. Evol. Microbiol.">
        <title>Complete genome of a new Firmicutes species belonging to the dominant human colonic microbiota ('Ruminococcus bicirculans') reveals two chromosomes and a selective capacity to utilize plant glucans.</title>
        <authorList>
            <consortium name="NISC Comparative Sequencing Program"/>
            <person name="Wegmann U."/>
            <person name="Louis P."/>
            <person name="Goesmann A."/>
            <person name="Henrissat B."/>
            <person name="Duncan S.H."/>
            <person name="Flint H.J."/>
        </authorList>
    </citation>
    <scope>NUCLEOTIDE SEQUENCE</scope>
    <source>
        <strain evidence="1">NBRC 103408</strain>
    </source>
</reference>